<sequence length="111" mass="12063">MAKFLGSTTREIDGETWRLVLDFNAICHFEEAVGGNFFERAEDWQTGSGVPRARELRALIHAALQAHHPQATLQEAGRILSQGMEIFEALMASAMTGAEAGPEKKPQAAAP</sequence>
<protein>
    <recommendedName>
        <fullName evidence="3">Phage tail tube protein, GTA-gp10</fullName>
    </recommendedName>
</protein>
<evidence type="ECO:0008006" key="3">
    <source>
        <dbReference type="Google" id="ProtNLM"/>
    </source>
</evidence>
<evidence type="ECO:0000313" key="1">
    <source>
        <dbReference type="EMBL" id="SDJ21485.1"/>
    </source>
</evidence>
<proteinExistence type="predicted"/>
<reference evidence="1 2" key="1">
    <citation type="submission" date="2016-10" db="EMBL/GenBank/DDBJ databases">
        <authorList>
            <person name="de Groot N.N."/>
        </authorList>
    </citation>
    <scope>NUCLEOTIDE SEQUENCE [LARGE SCALE GENOMIC DNA]</scope>
    <source>
        <strain evidence="1 2">DSM 26424</strain>
    </source>
</reference>
<dbReference type="AlphaFoldDB" id="A0A1G8RY51"/>
<dbReference type="RefSeq" id="WP_089850413.1">
    <property type="nucleotide sequence ID" value="NZ_FNEJ01000022.1"/>
</dbReference>
<evidence type="ECO:0000313" key="2">
    <source>
        <dbReference type="Proteomes" id="UP000199093"/>
    </source>
</evidence>
<dbReference type="OrthoDB" id="7473872at2"/>
<dbReference type="EMBL" id="FNEJ01000022">
    <property type="protein sequence ID" value="SDJ21485.1"/>
    <property type="molecule type" value="Genomic_DNA"/>
</dbReference>
<organism evidence="1 2">
    <name type="scientific">Salipiger marinus</name>
    <dbReference type="NCBI Taxonomy" id="555512"/>
    <lineage>
        <taxon>Bacteria</taxon>
        <taxon>Pseudomonadati</taxon>
        <taxon>Pseudomonadota</taxon>
        <taxon>Alphaproteobacteria</taxon>
        <taxon>Rhodobacterales</taxon>
        <taxon>Roseobacteraceae</taxon>
        <taxon>Salipiger</taxon>
    </lineage>
</organism>
<keyword evidence="2" id="KW-1185">Reference proteome</keyword>
<name>A0A1G8RY51_9RHOB</name>
<dbReference type="STRING" id="555512.SAMN04487993_102217"/>
<accession>A0A1G8RY51</accession>
<dbReference type="Proteomes" id="UP000199093">
    <property type="component" value="Unassembled WGS sequence"/>
</dbReference>
<gene>
    <name evidence="1" type="ORF">SAMN04487993_102217</name>
</gene>